<reference evidence="3" key="1">
    <citation type="submission" date="2016-11" db="EMBL/GenBank/DDBJ databases">
        <authorList>
            <person name="Sisinthy S."/>
            <person name="Ara S."/>
            <person name="Gundlapally S.R."/>
        </authorList>
    </citation>
    <scope>NUCLEOTIDE SEQUENCE [LARGE SCALE GENOMIC DNA]</scope>
    <source>
        <strain evidence="3">V1-41</strain>
    </source>
</reference>
<feature type="transmembrane region" description="Helical" evidence="1">
    <location>
        <begin position="20"/>
        <end position="39"/>
    </location>
</feature>
<dbReference type="EMBL" id="MPZM01000006">
    <property type="protein sequence ID" value="PPL17569.1"/>
    <property type="molecule type" value="Genomic_DNA"/>
</dbReference>
<sequence>MNDSHHEPSGNTRLIRYLRFALLIGIVIALNAGGSWLARQLDLQLLLQHDALIGIMVLAAACLYIGLMAVPFMPGIEIGLALMMLLGSKGAVLVYLCTLVALSLSFLIGRTLAPGRIYRLLNWLHLYRASALINQLAPLNRPQRLALLGEQLPRGIAPMLLKHRYLTIAVALNLPGNTLIGGGGGIALVVGMSRLIPFHGFITLIALTVAPVPIWFFFFGG</sequence>
<feature type="transmembrane region" description="Helical" evidence="1">
    <location>
        <begin position="196"/>
        <end position="219"/>
    </location>
</feature>
<keyword evidence="1" id="KW-0472">Membrane</keyword>
<evidence type="ECO:0000313" key="2">
    <source>
        <dbReference type="EMBL" id="PPL17569.1"/>
    </source>
</evidence>
<evidence type="ECO:0000256" key="1">
    <source>
        <dbReference type="SAM" id="Phobius"/>
    </source>
</evidence>
<accession>A0A2P5TPJ6</accession>
<evidence type="ECO:0000313" key="3">
    <source>
        <dbReference type="Proteomes" id="UP000242231"/>
    </source>
</evidence>
<feature type="transmembrane region" description="Helical" evidence="1">
    <location>
        <begin position="165"/>
        <end position="190"/>
    </location>
</feature>
<gene>
    <name evidence="2" type="ORF">UN63_04580</name>
</gene>
<comment type="caution">
    <text evidence="2">The sequence shown here is derived from an EMBL/GenBank/DDBJ whole genome shotgun (WGS) entry which is preliminary data.</text>
</comment>
<dbReference type="Proteomes" id="UP000242231">
    <property type="component" value="Unassembled WGS sequence"/>
</dbReference>
<feature type="transmembrane region" description="Helical" evidence="1">
    <location>
        <begin position="51"/>
        <end position="72"/>
    </location>
</feature>
<keyword evidence="1" id="KW-0812">Transmembrane</keyword>
<dbReference type="AlphaFoldDB" id="A0A2P5TPJ6"/>
<keyword evidence="3" id="KW-1185">Reference proteome</keyword>
<keyword evidence="1" id="KW-1133">Transmembrane helix</keyword>
<protein>
    <submittedName>
        <fullName evidence="2">Uncharacterized protein</fullName>
    </submittedName>
</protein>
<organism evidence="2 3">
    <name type="scientific">Oceanisphaera arctica</name>
    <dbReference type="NCBI Taxonomy" id="641510"/>
    <lineage>
        <taxon>Bacteria</taxon>
        <taxon>Pseudomonadati</taxon>
        <taxon>Pseudomonadota</taxon>
        <taxon>Gammaproteobacteria</taxon>
        <taxon>Aeromonadales</taxon>
        <taxon>Aeromonadaceae</taxon>
        <taxon>Oceanisphaera</taxon>
    </lineage>
</organism>
<feature type="transmembrane region" description="Helical" evidence="1">
    <location>
        <begin position="92"/>
        <end position="113"/>
    </location>
</feature>
<dbReference type="RefSeq" id="WP_104485602.1">
    <property type="nucleotide sequence ID" value="NZ_BMYB01000009.1"/>
</dbReference>
<proteinExistence type="predicted"/>
<dbReference type="OrthoDB" id="6369004at2"/>
<name>A0A2P5TPJ6_9GAMM</name>